<comment type="caution">
    <text evidence="2">The sequence shown here is derived from an EMBL/GenBank/DDBJ whole genome shotgun (WGS) entry which is preliminary data.</text>
</comment>
<dbReference type="Proteomes" id="UP000815846">
    <property type="component" value="Unassembled WGS sequence"/>
</dbReference>
<accession>A0ABY3MYJ3</accession>
<evidence type="ECO:0000256" key="1">
    <source>
        <dbReference type="SAM" id="SignalP"/>
    </source>
</evidence>
<feature type="chain" id="PRO_5047350492" evidence="1">
    <location>
        <begin position="23"/>
        <end position="284"/>
    </location>
</feature>
<dbReference type="SUPFAM" id="SSF53850">
    <property type="entry name" value="Periplasmic binding protein-like II"/>
    <property type="match status" value="1"/>
</dbReference>
<organism evidence="2 3">
    <name type="scientific">Colwellia echini</name>
    <dbReference type="NCBI Taxonomy" id="1982103"/>
    <lineage>
        <taxon>Bacteria</taxon>
        <taxon>Pseudomonadati</taxon>
        <taxon>Pseudomonadota</taxon>
        <taxon>Gammaproteobacteria</taxon>
        <taxon>Alteromonadales</taxon>
        <taxon>Colwelliaceae</taxon>
        <taxon>Colwellia</taxon>
    </lineage>
</organism>
<sequence length="284" mass="33200">MLKFLICISLISTLTLSGYVQALDVVYAGKNENIYINRLLRHVLAYSKNKNYTPKAYGEKLPRGREYKFLAQEGVIDVLADGATLERESKYLPIRFPILKGLNSWRISLINKENKDIFLKVFTNEDLKEFTAAQFHSWSDSEILLSNGIKVYKGGNQEGLYRMLHKKRIDYYPRSLLEINREAKNHQHLNIMIEPYIIIHYPSAFYFYVNKENFTLAADIKEGLEKALKDGSFDRLFIEYFGDHVNEVINSNRRVFTLDNPLLSDKTPLQRKELWINFDQSINK</sequence>
<dbReference type="EMBL" id="PJAI02000005">
    <property type="protein sequence ID" value="TYK66278.1"/>
    <property type="molecule type" value="Genomic_DNA"/>
</dbReference>
<gene>
    <name evidence="2" type="ORF">CWS31_006700</name>
</gene>
<reference evidence="2 3" key="1">
    <citation type="submission" date="2019-08" db="EMBL/GenBank/DDBJ databases">
        <title>Microbe sample from Colwellia echini.</title>
        <authorList>
            <person name="Christiansen L."/>
            <person name="Pathiraja D."/>
            <person name="Schultz-Johansen M."/>
            <person name="Choi I.-G."/>
            <person name="Stougaard P."/>
        </authorList>
    </citation>
    <scope>NUCLEOTIDE SEQUENCE [LARGE SCALE GENOMIC DNA]</scope>
    <source>
        <strain evidence="2 3">A3</strain>
    </source>
</reference>
<keyword evidence="1" id="KW-0732">Signal</keyword>
<dbReference type="Gene3D" id="3.40.190.10">
    <property type="entry name" value="Periplasmic binding protein-like II"/>
    <property type="match status" value="1"/>
</dbReference>
<dbReference type="RefSeq" id="WP_101344350.1">
    <property type="nucleotide sequence ID" value="NZ_PJAI02000005.1"/>
</dbReference>
<evidence type="ECO:0000313" key="2">
    <source>
        <dbReference type="EMBL" id="TYK66278.1"/>
    </source>
</evidence>
<proteinExistence type="predicted"/>
<name>A0ABY3MYJ3_9GAMM</name>
<feature type="signal peptide" evidence="1">
    <location>
        <begin position="1"/>
        <end position="22"/>
    </location>
</feature>
<keyword evidence="3" id="KW-1185">Reference proteome</keyword>
<evidence type="ECO:0000313" key="3">
    <source>
        <dbReference type="Proteomes" id="UP000815846"/>
    </source>
</evidence>
<protein>
    <submittedName>
        <fullName evidence="2">Amino acid ABC transporter substrate-binding protein</fullName>
    </submittedName>
</protein>